<evidence type="ECO:0000256" key="1">
    <source>
        <dbReference type="SAM" id="Phobius"/>
    </source>
</evidence>
<evidence type="ECO:0000313" key="2">
    <source>
        <dbReference type="EMBL" id="SVC92644.1"/>
    </source>
</evidence>
<gene>
    <name evidence="2" type="ORF">METZ01_LOCUS345498</name>
</gene>
<keyword evidence="1" id="KW-0812">Transmembrane</keyword>
<reference evidence="2" key="1">
    <citation type="submission" date="2018-05" db="EMBL/GenBank/DDBJ databases">
        <authorList>
            <person name="Lanie J.A."/>
            <person name="Ng W.-L."/>
            <person name="Kazmierczak K.M."/>
            <person name="Andrzejewski T.M."/>
            <person name="Davidsen T.M."/>
            <person name="Wayne K.J."/>
            <person name="Tettelin H."/>
            <person name="Glass J.I."/>
            <person name="Rusch D."/>
            <person name="Podicherti R."/>
            <person name="Tsui H.-C.T."/>
            <person name="Winkler M.E."/>
        </authorList>
    </citation>
    <scope>NUCLEOTIDE SEQUENCE</scope>
</reference>
<dbReference type="EMBL" id="UINC01119083">
    <property type="protein sequence ID" value="SVC92644.1"/>
    <property type="molecule type" value="Genomic_DNA"/>
</dbReference>
<organism evidence="2">
    <name type="scientific">marine metagenome</name>
    <dbReference type="NCBI Taxonomy" id="408172"/>
    <lineage>
        <taxon>unclassified sequences</taxon>
        <taxon>metagenomes</taxon>
        <taxon>ecological metagenomes</taxon>
    </lineage>
</organism>
<proteinExistence type="predicted"/>
<sequence>VKTDWHVVNEVTAAGILRQWFLMVYSLLVFH</sequence>
<dbReference type="AlphaFoldDB" id="A0A382R4I5"/>
<accession>A0A382R4I5</accession>
<protein>
    <submittedName>
        <fullName evidence="2">Uncharacterized protein</fullName>
    </submittedName>
</protein>
<feature type="transmembrane region" description="Helical" evidence="1">
    <location>
        <begin position="12"/>
        <end position="30"/>
    </location>
</feature>
<keyword evidence="1" id="KW-0472">Membrane</keyword>
<keyword evidence="1" id="KW-1133">Transmembrane helix</keyword>
<feature type="non-terminal residue" evidence="2">
    <location>
        <position position="1"/>
    </location>
</feature>
<name>A0A382R4I5_9ZZZZ</name>